<reference evidence="3" key="1">
    <citation type="journal article" date="2013" name="Proc. Natl. Acad. Sci. U.S.A.">
        <title>Genome structure and metabolic features in the red seaweed Chondrus crispus shed light on evolution of the Archaeplastida.</title>
        <authorList>
            <person name="Collen J."/>
            <person name="Porcel B."/>
            <person name="Carre W."/>
            <person name="Ball S.G."/>
            <person name="Chaparro C."/>
            <person name="Tonon T."/>
            <person name="Barbeyron T."/>
            <person name="Michel G."/>
            <person name="Noel B."/>
            <person name="Valentin K."/>
            <person name="Elias M."/>
            <person name="Artiguenave F."/>
            <person name="Arun A."/>
            <person name="Aury J.M."/>
            <person name="Barbosa-Neto J.F."/>
            <person name="Bothwell J.H."/>
            <person name="Bouget F.Y."/>
            <person name="Brillet L."/>
            <person name="Cabello-Hurtado F."/>
            <person name="Capella-Gutierrez S."/>
            <person name="Charrier B."/>
            <person name="Cladiere L."/>
            <person name="Cock J.M."/>
            <person name="Coelho S.M."/>
            <person name="Colleoni C."/>
            <person name="Czjzek M."/>
            <person name="Da Silva C."/>
            <person name="Delage L."/>
            <person name="Denoeud F."/>
            <person name="Deschamps P."/>
            <person name="Dittami S.M."/>
            <person name="Gabaldon T."/>
            <person name="Gachon C.M."/>
            <person name="Groisillier A."/>
            <person name="Herve C."/>
            <person name="Jabbari K."/>
            <person name="Katinka M."/>
            <person name="Kloareg B."/>
            <person name="Kowalczyk N."/>
            <person name="Labadie K."/>
            <person name="Leblanc C."/>
            <person name="Lopez P.J."/>
            <person name="McLachlan D.H."/>
            <person name="Meslet-Cladiere L."/>
            <person name="Moustafa A."/>
            <person name="Nehr Z."/>
            <person name="Nyvall Collen P."/>
            <person name="Panaud O."/>
            <person name="Partensky F."/>
            <person name="Poulain J."/>
            <person name="Rensing S.A."/>
            <person name="Rousvoal S."/>
            <person name="Samson G."/>
            <person name="Symeonidi A."/>
            <person name="Weissenbach J."/>
            <person name="Zambounis A."/>
            <person name="Wincker P."/>
            <person name="Boyen C."/>
        </authorList>
    </citation>
    <scope>NUCLEOTIDE SEQUENCE [LARGE SCALE GENOMIC DNA]</scope>
    <source>
        <strain evidence="3">cv. Stackhouse</strain>
    </source>
</reference>
<dbReference type="InterPro" id="IPR011042">
    <property type="entry name" value="6-blade_b-propeller_TolB-like"/>
</dbReference>
<dbReference type="AlphaFoldDB" id="R7QKF6"/>
<feature type="chain" id="PRO_5004454609" description="SMP-30/Gluconolactonase/LRE-like region domain-containing protein" evidence="1">
    <location>
        <begin position="21"/>
        <end position="308"/>
    </location>
</feature>
<name>R7QKF6_CHOCR</name>
<dbReference type="RefSeq" id="XP_005718442.1">
    <property type="nucleotide sequence ID" value="XM_005718385.1"/>
</dbReference>
<protein>
    <recommendedName>
        <fullName evidence="4">SMP-30/Gluconolactonase/LRE-like region domain-containing protein</fullName>
    </recommendedName>
</protein>
<dbReference type="Gene3D" id="2.120.10.30">
    <property type="entry name" value="TolB, C-terminal domain"/>
    <property type="match status" value="1"/>
</dbReference>
<keyword evidence="3" id="KW-1185">Reference proteome</keyword>
<dbReference type="KEGG" id="ccp:CHC_T00001135001"/>
<dbReference type="OrthoDB" id="10559at2759"/>
<evidence type="ECO:0000313" key="2">
    <source>
        <dbReference type="EMBL" id="CDF38549.1"/>
    </source>
</evidence>
<accession>R7QKF6</accession>
<proteinExistence type="predicted"/>
<dbReference type="Proteomes" id="UP000012073">
    <property type="component" value="Unassembled WGS sequence"/>
</dbReference>
<dbReference type="GeneID" id="17326161"/>
<organism evidence="2 3">
    <name type="scientific">Chondrus crispus</name>
    <name type="common">Carrageen Irish moss</name>
    <name type="synonym">Polymorpha crispa</name>
    <dbReference type="NCBI Taxonomy" id="2769"/>
    <lineage>
        <taxon>Eukaryota</taxon>
        <taxon>Rhodophyta</taxon>
        <taxon>Florideophyceae</taxon>
        <taxon>Rhodymeniophycidae</taxon>
        <taxon>Gigartinales</taxon>
        <taxon>Gigartinaceae</taxon>
        <taxon>Chondrus</taxon>
    </lineage>
</organism>
<evidence type="ECO:0000256" key="1">
    <source>
        <dbReference type="SAM" id="SignalP"/>
    </source>
</evidence>
<dbReference type="PhylomeDB" id="R7QKF6"/>
<gene>
    <name evidence="2" type="ORF">CHC_T00001135001</name>
</gene>
<keyword evidence="1" id="KW-0732">Signal</keyword>
<feature type="signal peptide" evidence="1">
    <location>
        <begin position="1"/>
        <end position="20"/>
    </location>
</feature>
<sequence>MSLTPLFSFLLFLLFPLSLATQFPLPSGVQPEGVTFARGSNYFAADIRSGSIFLVDVASGLVTTAVAPIPGRIGGGIDASKDRLFVAGGGSFLPGVEPALHVYDIPTGTPIATCPTGGGSLVNDVIADKDFAFYTDSFLGVVYKLSISALPRCRFETIPLPTPAFKPEAGVFRANGIVKYKGGLIVANSELATPFFIDILNGNKAQRILPNGTTEGIDGLDIVRMKGGSLLYVTQNSLNRVSVWKLSIRGRRVSAKFVKNITSSGFNVPTTVAVKKNTLVVANAAFGSVPPTGPIDDDVRLNITAIHI</sequence>
<dbReference type="EMBL" id="HG001942">
    <property type="protein sequence ID" value="CDF38549.1"/>
    <property type="molecule type" value="Genomic_DNA"/>
</dbReference>
<dbReference type="SUPFAM" id="SSF63829">
    <property type="entry name" value="Calcium-dependent phosphotriesterase"/>
    <property type="match status" value="1"/>
</dbReference>
<evidence type="ECO:0008006" key="4">
    <source>
        <dbReference type="Google" id="ProtNLM"/>
    </source>
</evidence>
<evidence type="ECO:0000313" key="3">
    <source>
        <dbReference type="Proteomes" id="UP000012073"/>
    </source>
</evidence>
<dbReference type="Gramene" id="CDF38549">
    <property type="protein sequence ID" value="CDF38549"/>
    <property type="gene ID" value="CHC_T00001135001"/>
</dbReference>